<dbReference type="Proteomes" id="UP000307140">
    <property type="component" value="Unassembled WGS sequence"/>
</dbReference>
<sequence length="199" mass="21117">MMEPFIGQIMAFVGNFTIRGWAKCDGQLMSIAQNTALFSIIGTTYGGDGRTTFALPDLRGRVPMHYGNGNGLTPRVLGARGGQEYHNLSLSEMPSHNHTTINNAAQDQHILLSTENGVNETPQAGDVPAIGNYPDGLTVEKTKNFGPATPGSTINGQTISGNAGLTIGNNGGSQAHNNMQPFETVNYLIALQGIFPSRN</sequence>
<accession>A0A5S3NB50</accession>
<evidence type="ECO:0000313" key="3">
    <source>
        <dbReference type="Proteomes" id="UP000307140"/>
    </source>
</evidence>
<dbReference type="SUPFAM" id="SSF88874">
    <property type="entry name" value="Receptor-binding domain of short tail fibre protein gp12"/>
    <property type="match status" value="1"/>
</dbReference>
<dbReference type="Pfam" id="PF07484">
    <property type="entry name" value="Collar"/>
    <property type="match status" value="1"/>
</dbReference>
<keyword evidence="3" id="KW-1185">Reference proteome</keyword>
<feature type="domain" description="Phage tail collar" evidence="1">
    <location>
        <begin position="7"/>
        <end position="63"/>
    </location>
</feature>
<dbReference type="EMBL" id="VANR01000001">
    <property type="protein sequence ID" value="TMM32475.1"/>
    <property type="molecule type" value="Genomic_DNA"/>
</dbReference>
<organism evidence="2 3">
    <name type="scientific">Polaribacter aestuariivivens</name>
    <dbReference type="NCBI Taxonomy" id="2304626"/>
    <lineage>
        <taxon>Bacteria</taxon>
        <taxon>Pseudomonadati</taxon>
        <taxon>Bacteroidota</taxon>
        <taxon>Flavobacteriia</taxon>
        <taxon>Flavobacteriales</taxon>
        <taxon>Flavobacteriaceae</taxon>
    </lineage>
</organism>
<protein>
    <submittedName>
        <fullName evidence="2">Phage tail protein</fullName>
    </submittedName>
</protein>
<dbReference type="InterPro" id="IPR037053">
    <property type="entry name" value="Phage_tail_collar_dom_sf"/>
</dbReference>
<dbReference type="Gene3D" id="3.90.1340.10">
    <property type="entry name" value="Phage tail collar domain"/>
    <property type="match status" value="1"/>
</dbReference>
<proteinExistence type="predicted"/>
<dbReference type="AlphaFoldDB" id="A0A5S3NB50"/>
<gene>
    <name evidence="2" type="ORF">FDT66_03145</name>
</gene>
<reference evidence="2 3" key="1">
    <citation type="submission" date="2019-05" db="EMBL/GenBank/DDBJ databases">
        <title>Polaribacter aestuariivivens sp. nov., isolated from a tidal flat.</title>
        <authorList>
            <person name="Yoon J.-H."/>
        </authorList>
    </citation>
    <scope>NUCLEOTIDE SEQUENCE [LARGE SCALE GENOMIC DNA]</scope>
    <source>
        <strain evidence="2 3">DBTF-3</strain>
    </source>
</reference>
<comment type="caution">
    <text evidence="2">The sequence shown here is derived from an EMBL/GenBank/DDBJ whole genome shotgun (WGS) entry which is preliminary data.</text>
</comment>
<dbReference type="OrthoDB" id="9810174at2"/>
<dbReference type="InterPro" id="IPR011083">
    <property type="entry name" value="Phage_tail_collar_dom"/>
</dbReference>
<evidence type="ECO:0000259" key="1">
    <source>
        <dbReference type="Pfam" id="PF07484"/>
    </source>
</evidence>
<evidence type="ECO:0000313" key="2">
    <source>
        <dbReference type="EMBL" id="TMM32475.1"/>
    </source>
</evidence>
<name>A0A5S3NB50_9FLAO</name>